<dbReference type="AlphaFoldDB" id="A0A4S3ZPJ8"/>
<keyword evidence="1" id="KW-0472">Membrane</keyword>
<feature type="transmembrane region" description="Helical" evidence="1">
    <location>
        <begin position="141"/>
        <end position="158"/>
    </location>
</feature>
<protein>
    <submittedName>
        <fullName evidence="2">Uncharacterized protein</fullName>
    </submittedName>
</protein>
<dbReference type="EMBL" id="SSNZ01000012">
    <property type="protein sequence ID" value="THF47423.1"/>
    <property type="molecule type" value="Genomic_DNA"/>
</dbReference>
<comment type="caution">
    <text evidence="2">The sequence shown here is derived from an EMBL/GenBank/DDBJ whole genome shotgun (WGS) entry which is preliminary data.</text>
</comment>
<evidence type="ECO:0000313" key="2">
    <source>
        <dbReference type="EMBL" id="THF47423.1"/>
    </source>
</evidence>
<reference evidence="2 3" key="1">
    <citation type="submission" date="2019-04" db="EMBL/GenBank/DDBJ databases">
        <title>Flavobacterium sp. nov. isolated from construction timber.</title>
        <authorList>
            <person name="Lin S.-Y."/>
            <person name="Chang C.-T."/>
            <person name="Young C.-C."/>
        </authorList>
    </citation>
    <scope>NUCLEOTIDE SEQUENCE [LARGE SCALE GENOMIC DNA]</scope>
    <source>
        <strain evidence="2 3">CC-CTC003</strain>
    </source>
</reference>
<accession>A0A4S3ZPJ8</accession>
<feature type="transmembrane region" description="Helical" evidence="1">
    <location>
        <begin position="61"/>
        <end position="81"/>
    </location>
</feature>
<evidence type="ECO:0000313" key="3">
    <source>
        <dbReference type="Proteomes" id="UP000307507"/>
    </source>
</evidence>
<keyword evidence="1" id="KW-1133">Transmembrane helix</keyword>
<evidence type="ECO:0000256" key="1">
    <source>
        <dbReference type="SAM" id="Phobius"/>
    </source>
</evidence>
<dbReference type="RefSeq" id="WP_136404412.1">
    <property type="nucleotide sequence ID" value="NZ_SSNZ01000012.1"/>
</dbReference>
<keyword evidence="3" id="KW-1185">Reference proteome</keyword>
<dbReference type="Proteomes" id="UP000307507">
    <property type="component" value="Unassembled WGS sequence"/>
</dbReference>
<proteinExistence type="predicted"/>
<keyword evidence="1" id="KW-0812">Transmembrane</keyword>
<organism evidence="2 3">
    <name type="scientific">Flavobacterium supellecticarium</name>
    <dbReference type="NCBI Taxonomy" id="2565924"/>
    <lineage>
        <taxon>Bacteria</taxon>
        <taxon>Pseudomonadati</taxon>
        <taxon>Bacteroidota</taxon>
        <taxon>Flavobacteriia</taxon>
        <taxon>Flavobacteriales</taxon>
        <taxon>Flavobacteriaceae</taxon>
        <taxon>Flavobacterium</taxon>
    </lineage>
</organism>
<sequence length="160" mass="18703">MAFLTDLAKSFAYSAARQAGRNYANSQNNLYVTPINQSQYQNEAVKNKALKQDKEYIAIKWFWAAVLAFLIPFIGSGILLYRSYINFTKDYKLMYYMERQNVFKSDARYRNGLRPLGYRDVKVETKVAIDQEKKASNRIKAWGYFTIGFTTLFFYIIVLS</sequence>
<dbReference type="OrthoDB" id="983201at2"/>
<name>A0A4S3ZPJ8_9FLAO</name>
<gene>
    <name evidence="2" type="ORF">E6C50_16820</name>
</gene>